<accession>Q551F4</accession>
<sequence>MKLLLSLILLFTIAFNCGESLKLGVNNNVDYSKLENKVNQQQCFTSSSNFPNGYSTSFVQIAFNANTPTSNGDITQTSYMESGTVDIDFVGGQLYVDFEMDTENSVTKGKLWGFNGNNTQYVNIELNGNEYCFLETLTYSIPVFENLKYVSDAEIGSVECDLFMYPSILGNSTNQYLFVDKSDCSLISASAQNANGSPSGNSLTNFYYYQPSADSSNFQLPSICLNSPILSQPKLKSLLNKIPKIN</sequence>
<dbReference type="RefSeq" id="XP_643069.1">
    <property type="nucleotide sequence ID" value="XM_637977.1"/>
</dbReference>
<reference evidence="2 3" key="1">
    <citation type="journal article" date="2005" name="Nature">
        <title>The genome of the social amoeba Dictyostelium discoideum.</title>
        <authorList>
            <consortium name="The Dictyostelium discoideum Sequencing Consortium"/>
            <person name="Eichinger L."/>
            <person name="Pachebat J.A."/>
            <person name="Glockner G."/>
            <person name="Rajandream M.A."/>
            <person name="Sucgang R."/>
            <person name="Berriman M."/>
            <person name="Song J."/>
            <person name="Olsen R."/>
            <person name="Szafranski K."/>
            <person name="Xu Q."/>
            <person name="Tunggal B."/>
            <person name="Kummerfeld S."/>
            <person name="Madera M."/>
            <person name="Konfortov B.A."/>
            <person name="Rivero F."/>
            <person name="Bankier A.T."/>
            <person name="Lehmann R."/>
            <person name="Hamlin N."/>
            <person name="Davies R."/>
            <person name="Gaudet P."/>
            <person name="Fey P."/>
            <person name="Pilcher K."/>
            <person name="Chen G."/>
            <person name="Saunders D."/>
            <person name="Sodergren E."/>
            <person name="Davis P."/>
            <person name="Kerhornou A."/>
            <person name="Nie X."/>
            <person name="Hall N."/>
            <person name="Anjard C."/>
            <person name="Hemphill L."/>
            <person name="Bason N."/>
            <person name="Farbrother P."/>
            <person name="Desany B."/>
            <person name="Just E."/>
            <person name="Morio T."/>
            <person name="Rost R."/>
            <person name="Churcher C."/>
            <person name="Cooper J."/>
            <person name="Haydock S."/>
            <person name="van Driessche N."/>
            <person name="Cronin A."/>
            <person name="Goodhead I."/>
            <person name="Muzny D."/>
            <person name="Mourier T."/>
            <person name="Pain A."/>
            <person name="Lu M."/>
            <person name="Harper D."/>
            <person name="Lindsay R."/>
            <person name="Hauser H."/>
            <person name="James K."/>
            <person name="Quiles M."/>
            <person name="Madan Babu M."/>
            <person name="Saito T."/>
            <person name="Buchrieser C."/>
            <person name="Wardroper A."/>
            <person name="Felder M."/>
            <person name="Thangavelu M."/>
            <person name="Johnson D."/>
            <person name="Knights A."/>
            <person name="Loulseged H."/>
            <person name="Mungall K."/>
            <person name="Oliver K."/>
            <person name="Price C."/>
            <person name="Quail M.A."/>
            <person name="Urushihara H."/>
            <person name="Hernandez J."/>
            <person name="Rabbinowitsch E."/>
            <person name="Steffen D."/>
            <person name="Sanders M."/>
            <person name="Ma J."/>
            <person name="Kohara Y."/>
            <person name="Sharp S."/>
            <person name="Simmonds M."/>
            <person name="Spiegler S."/>
            <person name="Tivey A."/>
            <person name="Sugano S."/>
            <person name="White B."/>
            <person name="Walker D."/>
            <person name="Woodward J."/>
            <person name="Winckler T."/>
            <person name="Tanaka Y."/>
            <person name="Shaulsky G."/>
            <person name="Schleicher M."/>
            <person name="Weinstock G."/>
            <person name="Rosenthal A."/>
            <person name="Cox E.C."/>
            <person name="Chisholm R.L."/>
            <person name="Gibbs R."/>
            <person name="Loomis W.F."/>
            <person name="Platzer M."/>
            <person name="Kay R.R."/>
            <person name="Williams J."/>
            <person name="Dear P.H."/>
            <person name="Noegel A.A."/>
            <person name="Barrell B."/>
            <person name="Kuspa A."/>
        </authorList>
    </citation>
    <scope>NUCLEOTIDE SEQUENCE [LARGE SCALE GENOMIC DNA]</scope>
    <source>
        <strain evidence="2 3">AX4</strain>
    </source>
</reference>
<dbReference type="OMA" id="NNEMTAM"/>
<organism evidence="2 3">
    <name type="scientific">Dictyostelium discoideum</name>
    <name type="common">Social amoeba</name>
    <dbReference type="NCBI Taxonomy" id="44689"/>
    <lineage>
        <taxon>Eukaryota</taxon>
        <taxon>Amoebozoa</taxon>
        <taxon>Evosea</taxon>
        <taxon>Eumycetozoa</taxon>
        <taxon>Dictyostelia</taxon>
        <taxon>Dictyosteliales</taxon>
        <taxon>Dictyosteliaceae</taxon>
        <taxon>Dictyostelium</taxon>
    </lineage>
</organism>
<keyword evidence="1" id="KW-0732">Signal</keyword>
<gene>
    <name evidence="2" type="ORF">DDB_G0276601</name>
</gene>
<dbReference type="PANTHER" id="PTHR31648:SF3">
    <property type="entry name" value="TRANSMEMBRANE PROTEIN"/>
    <property type="match status" value="1"/>
</dbReference>
<dbReference type="FunCoup" id="Q86HE9">
    <property type="interactions" value="435"/>
</dbReference>
<dbReference type="KEGG" id="ddi:DDB_G0276601"/>
<dbReference type="InParanoid" id="Q86HE9"/>
<feature type="signal peptide" evidence="1">
    <location>
        <begin position="1"/>
        <end position="18"/>
    </location>
</feature>
<dbReference type="dictyBase" id="DDB_G0276601"/>
<dbReference type="EMBL" id="AAFI02000015">
    <property type="protein sequence ID" value="EAL69143.1"/>
    <property type="molecule type" value="Genomic_DNA"/>
</dbReference>
<dbReference type="PhylomeDB" id="Q86HE9"/>
<evidence type="ECO:0000256" key="1">
    <source>
        <dbReference type="SAM" id="SignalP"/>
    </source>
</evidence>
<dbReference type="Pfam" id="PF25544">
    <property type="entry name" value="Ependymin_amoebozoa"/>
    <property type="match status" value="1"/>
</dbReference>
<keyword evidence="3" id="KW-1185">Reference proteome</keyword>
<dbReference type="AlphaFoldDB" id="Q86HE9"/>
<dbReference type="PaxDb" id="44689-DDB0167111"/>
<proteinExistence type="predicted"/>
<evidence type="ECO:0000313" key="2">
    <source>
        <dbReference type="EMBL" id="EAL69143.1"/>
    </source>
</evidence>
<accession>Q86HE9</accession>
<name>Q86HE9_DICDI</name>
<dbReference type="eggNOG" id="ENOG502RHZU">
    <property type="taxonomic scope" value="Eukaryota"/>
</dbReference>
<dbReference type="VEuPathDB" id="AmoebaDB:DDB_G0276601"/>
<comment type="caution">
    <text evidence="2">The sequence shown here is derived from an EMBL/GenBank/DDBJ whole genome shotgun (WGS) entry which is preliminary data.</text>
</comment>
<feature type="chain" id="PRO_5004303999" evidence="1">
    <location>
        <begin position="19"/>
        <end position="246"/>
    </location>
</feature>
<dbReference type="InterPro" id="IPR040310">
    <property type="entry name" value="DDB_G0292248"/>
</dbReference>
<dbReference type="HOGENOM" id="CLU_077028_0_0_1"/>
<evidence type="ECO:0000313" key="3">
    <source>
        <dbReference type="Proteomes" id="UP000002195"/>
    </source>
</evidence>
<dbReference type="PANTHER" id="PTHR31648">
    <property type="entry name" value="TRANSMEMBRANE PROTEIN-RELATED"/>
    <property type="match status" value="1"/>
</dbReference>
<dbReference type="Proteomes" id="UP000002195">
    <property type="component" value="Unassembled WGS sequence"/>
</dbReference>
<dbReference type="GeneID" id="8620588"/>
<protein>
    <submittedName>
        <fullName evidence="2">Uncharacterized protein</fullName>
    </submittedName>
</protein>